<dbReference type="SUPFAM" id="SSF52540">
    <property type="entry name" value="P-loop containing nucleoside triphosphate hydrolases"/>
    <property type="match status" value="1"/>
</dbReference>
<dbReference type="InterPro" id="IPR011989">
    <property type="entry name" value="ARM-like"/>
</dbReference>
<evidence type="ECO:0000313" key="2">
    <source>
        <dbReference type="EnsemblPlants" id="Zm00001eb214370_P001"/>
    </source>
</evidence>
<feature type="domain" description="TOG" evidence="1">
    <location>
        <begin position="239"/>
        <end position="461"/>
    </location>
</feature>
<name>A0A804P7V0_MAIZE</name>
<sequence>MASFAVSGARLGVVRPGGSARSGGERRSAVDLPSLLFRRKDAFSRTVLSCAGAPGKVLVLGGGSDDLLSSAEPAFQRLGRVWRRSYLLYGPLGTGKSTFAAATARFLGYDVDLSHADAAGDDLCALLLHTTSRSLVLVEDLDRYLQGGGGDTEARVARVLSFMDGVASCCSEERVMVFTMRGGKDAVDAVVVRPGRLDVHIQFTLCDFEAFKALFSNYLGLKDHKLYPQWRSGSTVGVMKEMVNAAVDSDIQLWTLRTWRKNYFIFSDRYRGMGMDIDDMSYNALRGRLYDNNKNLVMAILSTIGGLASAMGPSVEKSSKGILADVLKCLGDNKKHMRECTLTVIDSWVAAAQLEKMVPYIIVSLGDQKTGSEGRKDLFDWLSRHVSKMGDSSEALPLFKPSASSLMVKSSEVRKAAEYFMNEILRSCGQEVVGRNLKDLPSPTLAIVSERLKLSTVHEGFSE</sequence>
<reference evidence="2" key="2">
    <citation type="submission" date="2019-07" db="EMBL/GenBank/DDBJ databases">
        <authorList>
            <person name="Seetharam A."/>
            <person name="Woodhouse M."/>
            <person name="Cannon E."/>
        </authorList>
    </citation>
    <scope>NUCLEOTIDE SEQUENCE [LARGE SCALE GENOMIC DNA]</scope>
    <source>
        <strain evidence="2">cv. B73</strain>
    </source>
</reference>
<reference evidence="2" key="3">
    <citation type="submission" date="2021-05" db="UniProtKB">
        <authorList>
            <consortium name="EnsemblPlants"/>
        </authorList>
    </citation>
    <scope>IDENTIFICATION</scope>
    <source>
        <strain evidence="2">cv. B73</strain>
    </source>
</reference>
<accession>A0A804P7V0</accession>
<dbReference type="InterPro" id="IPR016024">
    <property type="entry name" value="ARM-type_fold"/>
</dbReference>
<dbReference type="SUPFAM" id="SSF48371">
    <property type="entry name" value="ARM repeat"/>
    <property type="match status" value="1"/>
</dbReference>
<dbReference type="EnsemblPlants" id="Zm00001eb214370_T001">
    <property type="protein sequence ID" value="Zm00001eb214370_P001"/>
    <property type="gene ID" value="Zm00001eb214370"/>
</dbReference>
<proteinExistence type="predicted"/>
<dbReference type="PANTHER" id="PTHR23070">
    <property type="entry name" value="BCS1 AAA-TYPE ATPASE"/>
    <property type="match status" value="1"/>
</dbReference>
<dbReference type="InterPro" id="IPR027417">
    <property type="entry name" value="P-loop_NTPase"/>
</dbReference>
<dbReference type="Proteomes" id="UP000007305">
    <property type="component" value="Chromosome 5"/>
</dbReference>
<dbReference type="InParanoid" id="A0A804P7V0"/>
<dbReference type="AlphaFoldDB" id="A0A804P7V0"/>
<evidence type="ECO:0000313" key="3">
    <source>
        <dbReference type="Proteomes" id="UP000007305"/>
    </source>
</evidence>
<dbReference type="SMART" id="SM01349">
    <property type="entry name" value="TOG"/>
    <property type="match status" value="1"/>
</dbReference>
<dbReference type="Gene3D" id="3.40.50.300">
    <property type="entry name" value="P-loop containing nucleotide triphosphate hydrolases"/>
    <property type="match status" value="1"/>
</dbReference>
<dbReference type="GO" id="GO:0005524">
    <property type="term" value="F:ATP binding"/>
    <property type="evidence" value="ECO:0007669"/>
    <property type="project" value="InterPro"/>
</dbReference>
<keyword evidence="3" id="KW-1185">Reference proteome</keyword>
<dbReference type="Gramene" id="Zm00001eb214370_T001">
    <property type="protein sequence ID" value="Zm00001eb214370_P001"/>
    <property type="gene ID" value="Zm00001eb214370"/>
</dbReference>
<dbReference type="InterPro" id="IPR050747">
    <property type="entry name" value="Mitochondrial_chaperone_BCS1"/>
</dbReference>
<dbReference type="InterPro" id="IPR003959">
    <property type="entry name" value="ATPase_AAA_core"/>
</dbReference>
<evidence type="ECO:0000259" key="1">
    <source>
        <dbReference type="SMART" id="SM01349"/>
    </source>
</evidence>
<dbReference type="Pfam" id="PF00004">
    <property type="entry name" value="AAA"/>
    <property type="match status" value="1"/>
</dbReference>
<protein>
    <recommendedName>
        <fullName evidence="1">TOG domain-containing protein</fullName>
    </recommendedName>
</protein>
<dbReference type="InterPro" id="IPR034085">
    <property type="entry name" value="TOG"/>
</dbReference>
<organism evidence="2 3">
    <name type="scientific">Zea mays</name>
    <name type="common">Maize</name>
    <dbReference type="NCBI Taxonomy" id="4577"/>
    <lineage>
        <taxon>Eukaryota</taxon>
        <taxon>Viridiplantae</taxon>
        <taxon>Streptophyta</taxon>
        <taxon>Embryophyta</taxon>
        <taxon>Tracheophyta</taxon>
        <taxon>Spermatophyta</taxon>
        <taxon>Magnoliopsida</taxon>
        <taxon>Liliopsida</taxon>
        <taxon>Poales</taxon>
        <taxon>Poaceae</taxon>
        <taxon>PACMAD clade</taxon>
        <taxon>Panicoideae</taxon>
        <taxon>Andropogonodae</taxon>
        <taxon>Andropogoneae</taxon>
        <taxon>Tripsacinae</taxon>
        <taxon>Zea</taxon>
    </lineage>
</organism>
<reference evidence="3" key="1">
    <citation type="journal article" date="2009" name="Science">
        <title>The B73 maize genome: complexity, diversity, and dynamics.</title>
        <authorList>
            <person name="Schnable P.S."/>
            <person name="Ware D."/>
            <person name="Fulton R.S."/>
            <person name="Stein J.C."/>
            <person name="Wei F."/>
            <person name="Pasternak S."/>
            <person name="Liang C."/>
            <person name="Zhang J."/>
            <person name="Fulton L."/>
            <person name="Graves T.A."/>
            <person name="Minx P."/>
            <person name="Reily A.D."/>
            <person name="Courtney L."/>
            <person name="Kruchowski S.S."/>
            <person name="Tomlinson C."/>
            <person name="Strong C."/>
            <person name="Delehaunty K."/>
            <person name="Fronick C."/>
            <person name="Courtney B."/>
            <person name="Rock S.M."/>
            <person name="Belter E."/>
            <person name="Du F."/>
            <person name="Kim K."/>
            <person name="Abbott R.M."/>
            <person name="Cotton M."/>
            <person name="Levy A."/>
            <person name="Marchetto P."/>
            <person name="Ochoa K."/>
            <person name="Jackson S.M."/>
            <person name="Gillam B."/>
            <person name="Chen W."/>
            <person name="Yan L."/>
            <person name="Higginbotham J."/>
            <person name="Cardenas M."/>
            <person name="Waligorski J."/>
            <person name="Applebaum E."/>
            <person name="Phelps L."/>
            <person name="Falcone J."/>
            <person name="Kanchi K."/>
            <person name="Thane T."/>
            <person name="Scimone A."/>
            <person name="Thane N."/>
            <person name="Henke J."/>
            <person name="Wang T."/>
            <person name="Ruppert J."/>
            <person name="Shah N."/>
            <person name="Rotter K."/>
            <person name="Hodges J."/>
            <person name="Ingenthron E."/>
            <person name="Cordes M."/>
            <person name="Kohlberg S."/>
            <person name="Sgro J."/>
            <person name="Delgado B."/>
            <person name="Mead K."/>
            <person name="Chinwalla A."/>
            <person name="Leonard S."/>
            <person name="Crouse K."/>
            <person name="Collura K."/>
            <person name="Kudrna D."/>
            <person name="Currie J."/>
            <person name="He R."/>
            <person name="Angelova A."/>
            <person name="Rajasekar S."/>
            <person name="Mueller T."/>
            <person name="Lomeli R."/>
            <person name="Scara G."/>
            <person name="Ko A."/>
            <person name="Delaney K."/>
            <person name="Wissotski M."/>
            <person name="Lopez G."/>
            <person name="Campos D."/>
            <person name="Braidotti M."/>
            <person name="Ashley E."/>
            <person name="Golser W."/>
            <person name="Kim H."/>
            <person name="Lee S."/>
            <person name="Lin J."/>
            <person name="Dujmic Z."/>
            <person name="Kim W."/>
            <person name="Talag J."/>
            <person name="Zuccolo A."/>
            <person name="Fan C."/>
            <person name="Sebastian A."/>
            <person name="Kramer M."/>
            <person name="Spiegel L."/>
            <person name="Nascimento L."/>
            <person name="Zutavern T."/>
            <person name="Miller B."/>
            <person name="Ambroise C."/>
            <person name="Muller S."/>
            <person name="Spooner W."/>
            <person name="Narechania A."/>
            <person name="Ren L."/>
            <person name="Wei S."/>
            <person name="Kumari S."/>
            <person name="Faga B."/>
            <person name="Levy M.J."/>
            <person name="McMahan L."/>
            <person name="Van Buren P."/>
            <person name="Vaughn M.W."/>
            <person name="Ying K."/>
            <person name="Yeh C.-T."/>
            <person name="Emrich S.J."/>
            <person name="Jia Y."/>
            <person name="Kalyanaraman A."/>
            <person name="Hsia A.-P."/>
            <person name="Barbazuk W.B."/>
            <person name="Baucom R.S."/>
            <person name="Brutnell T.P."/>
            <person name="Carpita N.C."/>
            <person name="Chaparro C."/>
            <person name="Chia J.-M."/>
            <person name="Deragon J.-M."/>
            <person name="Estill J.C."/>
            <person name="Fu Y."/>
            <person name="Jeddeloh J.A."/>
            <person name="Han Y."/>
            <person name="Lee H."/>
            <person name="Li P."/>
            <person name="Lisch D.R."/>
            <person name="Liu S."/>
            <person name="Liu Z."/>
            <person name="Nagel D.H."/>
            <person name="McCann M.C."/>
            <person name="SanMiguel P."/>
            <person name="Myers A.M."/>
            <person name="Nettleton D."/>
            <person name="Nguyen J."/>
            <person name="Penning B.W."/>
            <person name="Ponnala L."/>
            <person name="Schneider K.L."/>
            <person name="Schwartz D.C."/>
            <person name="Sharma A."/>
            <person name="Soderlund C."/>
            <person name="Springer N.M."/>
            <person name="Sun Q."/>
            <person name="Wang H."/>
            <person name="Waterman M."/>
            <person name="Westerman R."/>
            <person name="Wolfgruber T.K."/>
            <person name="Yang L."/>
            <person name="Yu Y."/>
            <person name="Zhang L."/>
            <person name="Zhou S."/>
            <person name="Zhu Q."/>
            <person name="Bennetzen J.L."/>
            <person name="Dawe R.K."/>
            <person name="Jiang J."/>
            <person name="Jiang N."/>
            <person name="Presting G.G."/>
            <person name="Wessler S.R."/>
            <person name="Aluru S."/>
            <person name="Martienssen R.A."/>
            <person name="Clifton S.W."/>
            <person name="McCombie W.R."/>
            <person name="Wing R.A."/>
            <person name="Wilson R.K."/>
        </authorList>
    </citation>
    <scope>NUCLEOTIDE SEQUENCE [LARGE SCALE GENOMIC DNA]</scope>
    <source>
        <strain evidence="3">cv. B73</strain>
    </source>
</reference>
<dbReference type="GO" id="GO:0016887">
    <property type="term" value="F:ATP hydrolysis activity"/>
    <property type="evidence" value="ECO:0007669"/>
    <property type="project" value="InterPro"/>
</dbReference>
<dbReference type="Gene3D" id="1.25.10.10">
    <property type="entry name" value="Leucine-rich Repeat Variant"/>
    <property type="match status" value="1"/>
</dbReference>